<dbReference type="InterPro" id="IPR013154">
    <property type="entry name" value="ADH-like_N"/>
</dbReference>
<dbReference type="GO" id="GO:0003939">
    <property type="term" value="F:L-iditol 2-dehydrogenase (NAD+) activity"/>
    <property type="evidence" value="ECO:0007669"/>
    <property type="project" value="TreeGrafter"/>
</dbReference>
<proteinExistence type="inferred from homology"/>
<keyword evidence="7" id="KW-0520">NAD</keyword>
<evidence type="ECO:0000256" key="5">
    <source>
        <dbReference type="ARBA" id="ARBA00022833"/>
    </source>
</evidence>
<evidence type="ECO:0000259" key="9">
    <source>
        <dbReference type="SMART" id="SM00829"/>
    </source>
</evidence>
<keyword evidence="5 8" id="KW-0862">Zinc</keyword>
<evidence type="ECO:0000256" key="6">
    <source>
        <dbReference type="ARBA" id="ARBA00023002"/>
    </source>
</evidence>
<dbReference type="InterPro" id="IPR036291">
    <property type="entry name" value="NAD(P)-bd_dom_sf"/>
</dbReference>
<dbReference type="SMART" id="SM00829">
    <property type="entry name" value="PKS_ER"/>
    <property type="match status" value="1"/>
</dbReference>
<feature type="domain" description="Enoyl reductase (ER)" evidence="9">
    <location>
        <begin position="35"/>
        <end position="369"/>
    </location>
</feature>
<dbReference type="Pfam" id="PF08240">
    <property type="entry name" value="ADH_N"/>
    <property type="match status" value="1"/>
</dbReference>
<dbReference type="Gene3D" id="3.90.180.10">
    <property type="entry name" value="Medium-chain alcohol dehydrogenases, catalytic domain"/>
    <property type="match status" value="1"/>
</dbReference>
<dbReference type="GO" id="GO:0008270">
    <property type="term" value="F:zinc ion binding"/>
    <property type="evidence" value="ECO:0007669"/>
    <property type="project" value="InterPro"/>
</dbReference>
<dbReference type="EMBL" id="KZ613943">
    <property type="protein sequence ID" value="PMD42175.1"/>
    <property type="molecule type" value="Genomic_DNA"/>
</dbReference>
<dbReference type="AlphaFoldDB" id="A0A2J6RUJ2"/>
<evidence type="ECO:0000256" key="4">
    <source>
        <dbReference type="ARBA" id="ARBA00022723"/>
    </source>
</evidence>
<dbReference type="InterPro" id="IPR013149">
    <property type="entry name" value="ADH-like_C"/>
</dbReference>
<sequence length="383" mass="41102">MAPSLVEAINQVTVVSDTTKPKFQRNEAFVLQEKGQFHYADRPVPKLPSTKHVLIRVLATGLCGSDVHYWQHGQIGQFVVRQPLILGHESAGEVVDIGSSVTTVRRGERVALEPGVPCQTCDYCRGGRYNLCALMQFAATPPHDGTLSTYYTLPEDFCFVLPPHISIEEGALVEPLSIAVHSARLAGITTGQSILVFGAGPIGLLCCAVARALGASTVLSVDIEQSRLAFARTYAATATYRMEDKSPEENAASIMTTSQLSEGADVVIDATGAESCISCGVHALRRGGTFVQTGLGTSNIVFPVGQICSKEGVYKGSFRYGPGDYKMAIELLNLKKVGVKELITHAYEFSRAEEAFEGVSRRQGIKSIIYGPGVQNALITSSE</sequence>
<organism evidence="10 11">
    <name type="scientific">Hyaloscypha variabilis (strain UAMH 11265 / GT02V1 / F)</name>
    <name type="common">Meliniomyces variabilis</name>
    <dbReference type="NCBI Taxonomy" id="1149755"/>
    <lineage>
        <taxon>Eukaryota</taxon>
        <taxon>Fungi</taxon>
        <taxon>Dikarya</taxon>
        <taxon>Ascomycota</taxon>
        <taxon>Pezizomycotina</taxon>
        <taxon>Leotiomycetes</taxon>
        <taxon>Helotiales</taxon>
        <taxon>Hyaloscyphaceae</taxon>
        <taxon>Hyaloscypha</taxon>
        <taxon>Hyaloscypha variabilis</taxon>
    </lineage>
</organism>
<name>A0A2J6RUJ2_HYAVF</name>
<dbReference type="FunFam" id="3.40.50.720:FF:000068">
    <property type="entry name" value="Sorbitol dehydrogenase"/>
    <property type="match status" value="1"/>
</dbReference>
<evidence type="ECO:0000256" key="8">
    <source>
        <dbReference type="RuleBase" id="RU361277"/>
    </source>
</evidence>
<dbReference type="OrthoDB" id="3941538at2759"/>
<evidence type="ECO:0000256" key="3">
    <source>
        <dbReference type="ARBA" id="ARBA00008072"/>
    </source>
</evidence>
<dbReference type="InterPro" id="IPR045306">
    <property type="entry name" value="SDH-like"/>
</dbReference>
<evidence type="ECO:0000256" key="7">
    <source>
        <dbReference type="ARBA" id="ARBA00023027"/>
    </source>
</evidence>
<evidence type="ECO:0000256" key="1">
    <source>
        <dbReference type="ARBA" id="ARBA00001947"/>
    </source>
</evidence>
<keyword evidence="11" id="KW-1185">Reference proteome</keyword>
<comment type="pathway">
    <text evidence="2">Carbohydrate degradation.</text>
</comment>
<reference evidence="10 11" key="1">
    <citation type="submission" date="2016-04" db="EMBL/GenBank/DDBJ databases">
        <title>A degradative enzymes factory behind the ericoid mycorrhizal symbiosis.</title>
        <authorList>
            <consortium name="DOE Joint Genome Institute"/>
            <person name="Martino E."/>
            <person name="Morin E."/>
            <person name="Grelet G."/>
            <person name="Kuo A."/>
            <person name="Kohler A."/>
            <person name="Daghino S."/>
            <person name="Barry K."/>
            <person name="Choi C."/>
            <person name="Cichocki N."/>
            <person name="Clum A."/>
            <person name="Copeland A."/>
            <person name="Hainaut M."/>
            <person name="Haridas S."/>
            <person name="Labutti K."/>
            <person name="Lindquist E."/>
            <person name="Lipzen A."/>
            <person name="Khouja H.-R."/>
            <person name="Murat C."/>
            <person name="Ohm R."/>
            <person name="Olson A."/>
            <person name="Spatafora J."/>
            <person name="Veneault-Fourrey C."/>
            <person name="Henrissat B."/>
            <person name="Grigoriev I."/>
            <person name="Martin F."/>
            <person name="Perotto S."/>
        </authorList>
    </citation>
    <scope>NUCLEOTIDE SEQUENCE [LARGE SCALE GENOMIC DNA]</scope>
    <source>
        <strain evidence="10 11">F</strain>
    </source>
</reference>
<dbReference type="InterPro" id="IPR011032">
    <property type="entry name" value="GroES-like_sf"/>
</dbReference>
<dbReference type="PANTHER" id="PTHR43161:SF3">
    <property type="entry name" value="D-XYLULOSE REDUCTASE"/>
    <property type="match status" value="1"/>
</dbReference>
<dbReference type="SUPFAM" id="SSF51735">
    <property type="entry name" value="NAD(P)-binding Rossmann-fold domains"/>
    <property type="match status" value="1"/>
</dbReference>
<dbReference type="Pfam" id="PF00107">
    <property type="entry name" value="ADH_zinc_N"/>
    <property type="match status" value="1"/>
</dbReference>
<dbReference type="SUPFAM" id="SSF50129">
    <property type="entry name" value="GroES-like"/>
    <property type="match status" value="1"/>
</dbReference>
<keyword evidence="4 8" id="KW-0479">Metal-binding</keyword>
<dbReference type="Gene3D" id="3.40.50.720">
    <property type="entry name" value="NAD(P)-binding Rossmann-like Domain"/>
    <property type="match status" value="1"/>
</dbReference>
<dbReference type="InterPro" id="IPR002328">
    <property type="entry name" value="ADH_Zn_CS"/>
</dbReference>
<dbReference type="PANTHER" id="PTHR43161">
    <property type="entry name" value="SORBITOL DEHYDROGENASE"/>
    <property type="match status" value="1"/>
</dbReference>
<dbReference type="PROSITE" id="PS00059">
    <property type="entry name" value="ADH_ZINC"/>
    <property type="match status" value="1"/>
</dbReference>
<accession>A0A2J6RUJ2</accession>
<gene>
    <name evidence="10" type="ORF">L207DRAFT_456376</name>
</gene>
<dbReference type="CDD" id="cd05285">
    <property type="entry name" value="sorbitol_DH"/>
    <property type="match status" value="1"/>
</dbReference>
<evidence type="ECO:0000256" key="2">
    <source>
        <dbReference type="ARBA" id="ARBA00004921"/>
    </source>
</evidence>
<dbReference type="Proteomes" id="UP000235786">
    <property type="component" value="Unassembled WGS sequence"/>
</dbReference>
<evidence type="ECO:0000313" key="10">
    <source>
        <dbReference type="EMBL" id="PMD42175.1"/>
    </source>
</evidence>
<keyword evidence="6" id="KW-0560">Oxidoreductase</keyword>
<dbReference type="STRING" id="1149755.A0A2J6RUJ2"/>
<protein>
    <submittedName>
        <fullName evidence="10">GroES-like protein</fullName>
    </submittedName>
</protein>
<dbReference type="InterPro" id="IPR020843">
    <property type="entry name" value="ER"/>
</dbReference>
<dbReference type="GO" id="GO:0006062">
    <property type="term" value="P:sorbitol catabolic process"/>
    <property type="evidence" value="ECO:0007669"/>
    <property type="project" value="TreeGrafter"/>
</dbReference>
<comment type="cofactor">
    <cofactor evidence="1 8">
        <name>Zn(2+)</name>
        <dbReference type="ChEBI" id="CHEBI:29105"/>
    </cofactor>
</comment>
<comment type="similarity">
    <text evidence="3 8">Belongs to the zinc-containing alcohol dehydrogenase family.</text>
</comment>
<evidence type="ECO:0000313" key="11">
    <source>
        <dbReference type="Proteomes" id="UP000235786"/>
    </source>
</evidence>